<name>A0A1G7PL77_9FIRM</name>
<protein>
    <submittedName>
        <fullName evidence="2">Transporter family-2 protein</fullName>
    </submittedName>
</protein>
<keyword evidence="1" id="KW-0472">Membrane</keyword>
<dbReference type="InterPro" id="IPR006750">
    <property type="entry name" value="YdcZ"/>
</dbReference>
<reference evidence="3" key="1">
    <citation type="submission" date="2016-10" db="EMBL/GenBank/DDBJ databases">
        <authorList>
            <person name="Varghese N."/>
            <person name="Submissions S."/>
        </authorList>
    </citation>
    <scope>NUCLEOTIDE SEQUENCE [LARGE SCALE GENOMIC DNA]</scope>
    <source>
        <strain evidence="3">DSM 23256</strain>
    </source>
</reference>
<dbReference type="Pfam" id="PF04657">
    <property type="entry name" value="DMT_YdcZ"/>
    <property type="match status" value="1"/>
</dbReference>
<organism evidence="2 3">
    <name type="scientific">Sporolituus thermophilus DSM 23256</name>
    <dbReference type="NCBI Taxonomy" id="1123285"/>
    <lineage>
        <taxon>Bacteria</taxon>
        <taxon>Bacillati</taxon>
        <taxon>Bacillota</taxon>
        <taxon>Negativicutes</taxon>
        <taxon>Selenomonadales</taxon>
        <taxon>Sporomusaceae</taxon>
        <taxon>Sporolituus</taxon>
    </lineage>
</organism>
<evidence type="ECO:0000313" key="3">
    <source>
        <dbReference type="Proteomes" id="UP000243333"/>
    </source>
</evidence>
<dbReference type="PANTHER" id="PTHR34821:SF2">
    <property type="entry name" value="INNER MEMBRANE PROTEIN YDCZ"/>
    <property type="match status" value="1"/>
</dbReference>
<gene>
    <name evidence="2" type="ORF">SAMN05660235_02998</name>
</gene>
<accession>A0A1G7PL77</accession>
<dbReference type="PANTHER" id="PTHR34821">
    <property type="entry name" value="INNER MEMBRANE PROTEIN YDCZ"/>
    <property type="match status" value="1"/>
</dbReference>
<proteinExistence type="predicted"/>
<evidence type="ECO:0000313" key="2">
    <source>
        <dbReference type="EMBL" id="SDF86938.1"/>
    </source>
</evidence>
<dbReference type="GO" id="GO:0005886">
    <property type="term" value="C:plasma membrane"/>
    <property type="evidence" value="ECO:0007669"/>
    <property type="project" value="TreeGrafter"/>
</dbReference>
<dbReference type="OrthoDB" id="9789346at2"/>
<feature type="transmembrane region" description="Helical" evidence="1">
    <location>
        <begin position="131"/>
        <end position="148"/>
    </location>
</feature>
<feature type="transmembrane region" description="Helical" evidence="1">
    <location>
        <begin position="41"/>
        <end position="61"/>
    </location>
</feature>
<dbReference type="AlphaFoldDB" id="A0A1G7PL77"/>
<feature type="transmembrane region" description="Helical" evidence="1">
    <location>
        <begin position="73"/>
        <end position="94"/>
    </location>
</feature>
<evidence type="ECO:0000256" key="1">
    <source>
        <dbReference type="SAM" id="Phobius"/>
    </source>
</evidence>
<dbReference type="STRING" id="1123285.SAMN05660235_02998"/>
<keyword evidence="3" id="KW-1185">Reference proteome</keyword>
<keyword evidence="1" id="KW-1133">Transmembrane helix</keyword>
<dbReference type="Proteomes" id="UP000243333">
    <property type="component" value="Unassembled WGS sequence"/>
</dbReference>
<sequence length="149" mass="15617">MDLSGNMLALLLALISGVLMAIQGSLNAALSKVIGLLEATFVVHVTGTIILLALLFLFRFGKGNLAALPEAPWYAYLGGLVGVFIIYLVAASIPRVGVCNATTAIIVGQVLTAVIIDYFGGFGLNRTPCSWLQLVGVVFLALGAKLLIR</sequence>
<dbReference type="EMBL" id="FNBU01000041">
    <property type="protein sequence ID" value="SDF86938.1"/>
    <property type="molecule type" value="Genomic_DNA"/>
</dbReference>
<keyword evidence="1" id="KW-0812">Transmembrane</keyword>
<feature type="transmembrane region" description="Helical" evidence="1">
    <location>
        <begin position="100"/>
        <end position="119"/>
    </location>
</feature>